<dbReference type="STRING" id="263475.AMD00_03115"/>
<keyword evidence="6" id="KW-0067">ATP-binding</keyword>
<dbReference type="GeneID" id="301135100"/>
<sequence length="291" mass="32661">MDIKLERASYIYPNSSINSYESLRNINISIEAGKWISVIGHTGSGKSTLMKLLKGLIAPTTGHLLINGRVNELSKKGKAQIISDIGLVFQYPEHQLFETTVLKDLVFGPKNQGIEMKEVNQRAKEMIKLVGLSEEYFQKAPLQLSGGEKRRVAIATVLMMNPEVLILDEPTAGLDPLGSKLILQLIHDWYKAGGGHRTVIFVTHEMNEVAEYSDEVLVMNNGEIAFLDSPLSLFLNHDYELKEFGLDTPDTVKLLQLIEQRFGDYIKVESLQEEVVLREVIAYFKKQGAEV</sequence>
<keyword evidence="4" id="KW-1003">Cell membrane</keyword>
<reference evidence="11" key="1">
    <citation type="submission" date="2015-08" db="EMBL/GenBank/DDBJ databases">
        <title>Fjat-10028 dsm 16317.</title>
        <authorList>
            <person name="Liu B."/>
            <person name="Wang J."/>
            <person name="Zhu Y."/>
            <person name="Liu G."/>
            <person name="Chen Q."/>
            <person name="Chen Z."/>
            <person name="Lan J."/>
            <person name="Che J."/>
            <person name="Ge C."/>
            <person name="Shi H."/>
            <person name="Pan Z."/>
            <person name="Liu X."/>
        </authorList>
    </citation>
    <scope>NUCLEOTIDE SEQUENCE [LARGE SCALE GENOMIC DNA]</scope>
    <source>
        <strain evidence="11">DSM 16317</strain>
    </source>
</reference>
<evidence type="ECO:0000256" key="8">
    <source>
        <dbReference type="ARBA" id="ARBA00023136"/>
    </source>
</evidence>
<dbReference type="InterPro" id="IPR003593">
    <property type="entry name" value="AAA+_ATPase"/>
</dbReference>
<evidence type="ECO:0000313" key="10">
    <source>
        <dbReference type="EMBL" id="KOO51480.1"/>
    </source>
</evidence>
<evidence type="ECO:0000259" key="9">
    <source>
        <dbReference type="PROSITE" id="PS50893"/>
    </source>
</evidence>
<dbReference type="PATRIC" id="fig|263475.3.peg.987"/>
<organism evidence="10 11">
    <name type="scientific">Viridibacillus arvi</name>
    <dbReference type="NCBI Taxonomy" id="263475"/>
    <lineage>
        <taxon>Bacteria</taxon>
        <taxon>Bacillati</taxon>
        <taxon>Bacillota</taxon>
        <taxon>Bacilli</taxon>
        <taxon>Bacillales</taxon>
        <taxon>Caryophanaceae</taxon>
        <taxon>Viridibacillus</taxon>
    </lineage>
</organism>
<dbReference type="SMART" id="SM00382">
    <property type="entry name" value="AAA"/>
    <property type="match status" value="1"/>
</dbReference>
<dbReference type="InterPro" id="IPR050095">
    <property type="entry name" value="ECF_ABC_transporter_ATP-bd"/>
</dbReference>
<dbReference type="RefSeq" id="WP_053415621.1">
    <property type="nucleotide sequence ID" value="NZ_LILB01000001.1"/>
</dbReference>
<dbReference type="CDD" id="cd03225">
    <property type="entry name" value="ABC_cobalt_CbiO_domain1"/>
    <property type="match status" value="1"/>
</dbReference>
<dbReference type="GO" id="GO:0016887">
    <property type="term" value="F:ATP hydrolysis activity"/>
    <property type="evidence" value="ECO:0007669"/>
    <property type="project" value="InterPro"/>
</dbReference>
<dbReference type="Pfam" id="PF00005">
    <property type="entry name" value="ABC_tran"/>
    <property type="match status" value="1"/>
</dbReference>
<comment type="caution">
    <text evidence="10">The sequence shown here is derived from an EMBL/GenBank/DDBJ whole genome shotgun (WGS) entry which is preliminary data.</text>
</comment>
<dbReference type="PANTHER" id="PTHR43553">
    <property type="entry name" value="HEAVY METAL TRANSPORTER"/>
    <property type="match status" value="1"/>
</dbReference>
<dbReference type="Proteomes" id="UP000036867">
    <property type="component" value="Unassembled WGS sequence"/>
</dbReference>
<comment type="similarity">
    <text evidence="2">Belongs to the ABC transporter superfamily.</text>
</comment>
<keyword evidence="8" id="KW-0472">Membrane</keyword>
<dbReference type="AlphaFoldDB" id="A0A0M0LK90"/>
<dbReference type="PROSITE" id="PS50893">
    <property type="entry name" value="ABC_TRANSPORTER_2"/>
    <property type="match status" value="1"/>
</dbReference>
<dbReference type="PROSITE" id="PS00211">
    <property type="entry name" value="ABC_TRANSPORTER_1"/>
    <property type="match status" value="1"/>
</dbReference>
<evidence type="ECO:0000256" key="5">
    <source>
        <dbReference type="ARBA" id="ARBA00022741"/>
    </source>
</evidence>
<evidence type="ECO:0000256" key="7">
    <source>
        <dbReference type="ARBA" id="ARBA00022967"/>
    </source>
</evidence>
<dbReference type="GO" id="GO:0042626">
    <property type="term" value="F:ATPase-coupled transmembrane transporter activity"/>
    <property type="evidence" value="ECO:0007669"/>
    <property type="project" value="TreeGrafter"/>
</dbReference>
<evidence type="ECO:0000256" key="6">
    <source>
        <dbReference type="ARBA" id="ARBA00022840"/>
    </source>
</evidence>
<keyword evidence="5" id="KW-0547">Nucleotide-binding</keyword>
<evidence type="ECO:0000256" key="2">
    <source>
        <dbReference type="ARBA" id="ARBA00005417"/>
    </source>
</evidence>
<keyword evidence="7" id="KW-1278">Translocase</keyword>
<dbReference type="GO" id="GO:0043190">
    <property type="term" value="C:ATP-binding cassette (ABC) transporter complex"/>
    <property type="evidence" value="ECO:0007669"/>
    <property type="project" value="TreeGrafter"/>
</dbReference>
<dbReference type="InterPro" id="IPR015856">
    <property type="entry name" value="ABC_transpr_CbiO/EcfA_su"/>
</dbReference>
<dbReference type="SUPFAM" id="SSF52540">
    <property type="entry name" value="P-loop containing nucleoside triphosphate hydrolases"/>
    <property type="match status" value="1"/>
</dbReference>
<dbReference type="PANTHER" id="PTHR43553:SF27">
    <property type="entry name" value="ENERGY-COUPLING FACTOR TRANSPORTER ATP-BINDING PROTEIN ECFA2"/>
    <property type="match status" value="1"/>
</dbReference>
<proteinExistence type="inferred from homology"/>
<protein>
    <recommendedName>
        <fullName evidence="9">ABC transporter domain-containing protein</fullName>
    </recommendedName>
</protein>
<dbReference type="EMBL" id="LILB01000001">
    <property type="protein sequence ID" value="KOO51480.1"/>
    <property type="molecule type" value="Genomic_DNA"/>
</dbReference>
<evidence type="ECO:0000313" key="11">
    <source>
        <dbReference type="Proteomes" id="UP000036867"/>
    </source>
</evidence>
<dbReference type="Gene3D" id="3.40.50.300">
    <property type="entry name" value="P-loop containing nucleotide triphosphate hydrolases"/>
    <property type="match status" value="1"/>
</dbReference>
<gene>
    <name evidence="10" type="ORF">AMD00_03115</name>
</gene>
<dbReference type="InterPro" id="IPR027417">
    <property type="entry name" value="P-loop_NTPase"/>
</dbReference>
<evidence type="ECO:0000256" key="4">
    <source>
        <dbReference type="ARBA" id="ARBA00022475"/>
    </source>
</evidence>
<name>A0A0M0LK90_9BACL</name>
<evidence type="ECO:0000256" key="3">
    <source>
        <dbReference type="ARBA" id="ARBA00022448"/>
    </source>
</evidence>
<dbReference type="GO" id="GO:0005524">
    <property type="term" value="F:ATP binding"/>
    <property type="evidence" value="ECO:0007669"/>
    <property type="project" value="UniProtKB-KW"/>
</dbReference>
<accession>A0A0M0LK90</accession>
<comment type="subcellular location">
    <subcellularLocation>
        <location evidence="1">Cell membrane</location>
        <topology evidence="1">Peripheral membrane protein</topology>
    </subcellularLocation>
</comment>
<keyword evidence="11" id="KW-1185">Reference proteome</keyword>
<dbReference type="GO" id="GO:0015087">
    <property type="term" value="F:cobalt ion transmembrane transporter activity"/>
    <property type="evidence" value="ECO:0007669"/>
    <property type="project" value="UniProtKB-ARBA"/>
</dbReference>
<dbReference type="InterPro" id="IPR017871">
    <property type="entry name" value="ABC_transporter-like_CS"/>
</dbReference>
<dbReference type="InterPro" id="IPR003439">
    <property type="entry name" value="ABC_transporter-like_ATP-bd"/>
</dbReference>
<dbReference type="OrthoDB" id="9784332at2"/>
<dbReference type="FunFam" id="3.40.50.300:FF:000224">
    <property type="entry name" value="Energy-coupling factor transporter ATP-binding protein EcfA"/>
    <property type="match status" value="1"/>
</dbReference>
<keyword evidence="3" id="KW-0813">Transport</keyword>
<feature type="domain" description="ABC transporter" evidence="9">
    <location>
        <begin position="3"/>
        <end position="246"/>
    </location>
</feature>
<evidence type="ECO:0000256" key="1">
    <source>
        <dbReference type="ARBA" id="ARBA00004202"/>
    </source>
</evidence>